<keyword evidence="1" id="KW-0812">Transmembrane</keyword>
<protein>
    <recommendedName>
        <fullName evidence="4">Transmembrane protein</fullName>
    </recommendedName>
</protein>
<evidence type="ECO:0008006" key="4">
    <source>
        <dbReference type="Google" id="ProtNLM"/>
    </source>
</evidence>
<evidence type="ECO:0000313" key="3">
    <source>
        <dbReference type="Proteomes" id="UP000807306"/>
    </source>
</evidence>
<reference evidence="2" key="1">
    <citation type="submission" date="2020-11" db="EMBL/GenBank/DDBJ databases">
        <authorList>
            <consortium name="DOE Joint Genome Institute"/>
            <person name="Ahrendt S."/>
            <person name="Riley R."/>
            <person name="Andreopoulos W."/>
            <person name="Labutti K."/>
            <person name="Pangilinan J."/>
            <person name="Ruiz-Duenas F.J."/>
            <person name="Barrasa J.M."/>
            <person name="Sanchez-Garcia M."/>
            <person name="Camarero S."/>
            <person name="Miyauchi S."/>
            <person name="Serrano A."/>
            <person name="Linde D."/>
            <person name="Babiker R."/>
            <person name="Drula E."/>
            <person name="Ayuso-Fernandez I."/>
            <person name="Pacheco R."/>
            <person name="Padilla G."/>
            <person name="Ferreira P."/>
            <person name="Barriuso J."/>
            <person name="Kellner H."/>
            <person name="Castanera R."/>
            <person name="Alfaro M."/>
            <person name="Ramirez L."/>
            <person name="Pisabarro A.G."/>
            <person name="Kuo A."/>
            <person name="Tritt A."/>
            <person name="Lipzen A."/>
            <person name="He G."/>
            <person name="Yan M."/>
            <person name="Ng V."/>
            <person name="Cullen D."/>
            <person name="Martin F."/>
            <person name="Rosso M.-N."/>
            <person name="Henrissat B."/>
            <person name="Hibbett D."/>
            <person name="Martinez A.T."/>
            <person name="Grigoriev I.V."/>
        </authorList>
    </citation>
    <scope>NUCLEOTIDE SEQUENCE</scope>
    <source>
        <strain evidence="2">CBS 506.95</strain>
    </source>
</reference>
<keyword evidence="1" id="KW-0472">Membrane</keyword>
<proteinExistence type="predicted"/>
<name>A0A9P6EME7_9AGAR</name>
<sequence>MPSQQGNAGKAARFHDAVADISHHIKEAHILLPQEGHCVAVLFLERQQGDQHIRTVHFMLAQPTTDGLHRDNSVTSIRYHWKAYFLKSSPLWWAVWVIIIVLFPLFKIIQNYIVSRK</sequence>
<dbReference type="Proteomes" id="UP000807306">
    <property type="component" value="Unassembled WGS sequence"/>
</dbReference>
<evidence type="ECO:0000313" key="2">
    <source>
        <dbReference type="EMBL" id="KAF9531535.1"/>
    </source>
</evidence>
<dbReference type="AlphaFoldDB" id="A0A9P6EME7"/>
<keyword evidence="1" id="KW-1133">Transmembrane helix</keyword>
<evidence type="ECO:0000256" key="1">
    <source>
        <dbReference type="SAM" id="Phobius"/>
    </source>
</evidence>
<organism evidence="2 3">
    <name type="scientific">Crepidotus variabilis</name>
    <dbReference type="NCBI Taxonomy" id="179855"/>
    <lineage>
        <taxon>Eukaryota</taxon>
        <taxon>Fungi</taxon>
        <taxon>Dikarya</taxon>
        <taxon>Basidiomycota</taxon>
        <taxon>Agaricomycotina</taxon>
        <taxon>Agaricomycetes</taxon>
        <taxon>Agaricomycetidae</taxon>
        <taxon>Agaricales</taxon>
        <taxon>Agaricineae</taxon>
        <taxon>Crepidotaceae</taxon>
        <taxon>Crepidotus</taxon>
    </lineage>
</organism>
<dbReference type="EMBL" id="MU157835">
    <property type="protein sequence ID" value="KAF9531535.1"/>
    <property type="molecule type" value="Genomic_DNA"/>
</dbReference>
<keyword evidence="3" id="KW-1185">Reference proteome</keyword>
<feature type="transmembrane region" description="Helical" evidence="1">
    <location>
        <begin position="91"/>
        <end position="109"/>
    </location>
</feature>
<gene>
    <name evidence="2" type="ORF">CPB83DRAFT_833635</name>
</gene>
<accession>A0A9P6EME7</accession>
<comment type="caution">
    <text evidence="2">The sequence shown here is derived from an EMBL/GenBank/DDBJ whole genome shotgun (WGS) entry which is preliminary data.</text>
</comment>